<evidence type="ECO:0000259" key="4">
    <source>
        <dbReference type="Pfam" id="PF01709"/>
    </source>
</evidence>
<gene>
    <name evidence="6" type="ORF">GBAR_LOCUS22556</name>
</gene>
<dbReference type="Gene3D" id="1.10.10.200">
    <property type="match status" value="1"/>
</dbReference>
<protein>
    <submittedName>
        <fullName evidence="6">Probable transcriptional regulatory protein Gmet_0743</fullName>
    </submittedName>
</protein>
<keyword evidence="3" id="KW-0238">DNA-binding</keyword>
<feature type="domain" description="TACO1/YebC-like second and third" evidence="4">
    <location>
        <begin position="50"/>
        <end position="204"/>
    </location>
</feature>
<dbReference type="PANTHER" id="PTHR12532">
    <property type="entry name" value="TRANSLATIONAL ACTIVATOR OF CYTOCHROME C OXIDASE 1"/>
    <property type="match status" value="1"/>
</dbReference>
<dbReference type="InterPro" id="IPR029072">
    <property type="entry name" value="YebC-like"/>
</dbReference>
<comment type="similarity">
    <text evidence="1">Belongs to the TACO1 family.</text>
</comment>
<dbReference type="Pfam" id="PF20772">
    <property type="entry name" value="TACO1_YebC_N"/>
    <property type="match status" value="1"/>
</dbReference>
<dbReference type="PANTHER" id="PTHR12532:SF6">
    <property type="entry name" value="TRANSCRIPTIONAL REGULATORY PROTEIN YEBC-RELATED"/>
    <property type="match status" value="1"/>
</dbReference>
<accession>A0AA35X086</accession>
<dbReference type="GO" id="GO:0003677">
    <property type="term" value="F:DNA binding"/>
    <property type="evidence" value="ECO:0007669"/>
    <property type="project" value="UniProtKB-KW"/>
</dbReference>
<proteinExistence type="inferred from homology"/>
<dbReference type="Pfam" id="PF01709">
    <property type="entry name" value="Transcrip_reg"/>
    <property type="match status" value="1"/>
</dbReference>
<dbReference type="AlphaFoldDB" id="A0AA35X086"/>
<dbReference type="GO" id="GO:0005829">
    <property type="term" value="C:cytosol"/>
    <property type="evidence" value="ECO:0007669"/>
    <property type="project" value="TreeGrafter"/>
</dbReference>
<evidence type="ECO:0000313" key="7">
    <source>
        <dbReference type="Proteomes" id="UP001174909"/>
    </source>
</evidence>
<evidence type="ECO:0000259" key="5">
    <source>
        <dbReference type="Pfam" id="PF20772"/>
    </source>
</evidence>
<dbReference type="InterPro" id="IPR026564">
    <property type="entry name" value="Transcrip_reg_TACO1-like_dom3"/>
</dbReference>
<dbReference type="NCBIfam" id="NF009044">
    <property type="entry name" value="PRK12378.1"/>
    <property type="match status" value="1"/>
</dbReference>
<dbReference type="InterPro" id="IPR017856">
    <property type="entry name" value="Integrase-like_N"/>
</dbReference>
<feature type="domain" description="TACO1/YebC-like N-terminal" evidence="5">
    <location>
        <begin position="1"/>
        <end position="42"/>
    </location>
</feature>
<keyword evidence="7" id="KW-1185">Reference proteome</keyword>
<dbReference type="EMBL" id="CASHTH010003112">
    <property type="protein sequence ID" value="CAI8040493.1"/>
    <property type="molecule type" value="Genomic_DNA"/>
</dbReference>
<reference evidence="6" key="1">
    <citation type="submission" date="2023-03" db="EMBL/GenBank/DDBJ databases">
        <authorList>
            <person name="Steffen K."/>
            <person name="Cardenas P."/>
        </authorList>
    </citation>
    <scope>NUCLEOTIDE SEQUENCE</scope>
</reference>
<comment type="caution">
    <text evidence="6">The sequence shown here is derived from an EMBL/GenBank/DDBJ whole genome shotgun (WGS) entry which is preliminary data.</text>
</comment>
<dbReference type="Proteomes" id="UP001174909">
    <property type="component" value="Unassembled WGS sequence"/>
</dbReference>
<name>A0AA35X086_GEOBA</name>
<evidence type="ECO:0000256" key="2">
    <source>
        <dbReference type="ARBA" id="ARBA00022490"/>
    </source>
</evidence>
<dbReference type="InterPro" id="IPR049083">
    <property type="entry name" value="TACO1_YebC_N"/>
</dbReference>
<dbReference type="Gene3D" id="3.30.70.980">
    <property type="match status" value="2"/>
</dbReference>
<evidence type="ECO:0000256" key="3">
    <source>
        <dbReference type="ARBA" id="ARBA00023125"/>
    </source>
</evidence>
<evidence type="ECO:0000256" key="1">
    <source>
        <dbReference type="ARBA" id="ARBA00008724"/>
    </source>
</evidence>
<dbReference type="NCBIfam" id="TIGR01033">
    <property type="entry name" value="YebC/PmpR family DNA-binding transcriptional regulator"/>
    <property type="match status" value="1"/>
</dbReference>
<dbReference type="InterPro" id="IPR002876">
    <property type="entry name" value="Transcrip_reg_TACO1-like"/>
</dbReference>
<dbReference type="HAMAP" id="MF_00693">
    <property type="entry name" value="Transcrip_reg_TACO1"/>
    <property type="match status" value="1"/>
</dbReference>
<organism evidence="6 7">
    <name type="scientific">Geodia barretti</name>
    <name type="common">Barrett's horny sponge</name>
    <dbReference type="NCBI Taxonomy" id="519541"/>
    <lineage>
        <taxon>Eukaryota</taxon>
        <taxon>Metazoa</taxon>
        <taxon>Porifera</taxon>
        <taxon>Demospongiae</taxon>
        <taxon>Heteroscleromorpha</taxon>
        <taxon>Tetractinellida</taxon>
        <taxon>Astrophorina</taxon>
        <taxon>Geodiidae</taxon>
        <taxon>Geodia</taxon>
    </lineage>
</organism>
<keyword evidence="2" id="KW-0963">Cytoplasm</keyword>
<evidence type="ECO:0000313" key="6">
    <source>
        <dbReference type="EMBL" id="CAI8040493.1"/>
    </source>
</evidence>
<dbReference type="SUPFAM" id="SSF75625">
    <property type="entry name" value="YebC-like"/>
    <property type="match status" value="1"/>
</dbReference>
<dbReference type="InterPro" id="IPR048300">
    <property type="entry name" value="TACO1_YebC-like_2nd/3rd_dom"/>
</dbReference>
<sequence length="216" mass="23308">MAARIGGGDQQFNPRLRLAVDKAKAGNVPRDNIDRAIKKGTGDLPGFRIEEASYEGYAAGGVAVFVQVATDNRNRTVSDVRHLFSKYGGNLGETGSVNWMFEKAGQFLVPRDQASEDDLIDIVLSSGGSDVLEDGEHWDLRCPPAAFAAVRDALGSSGVRCDSEEIAMLATQHVRVAGGEAQRVLRLMDALEDHEDVIGVWANFDMDDEELDVAAS</sequence>